<evidence type="ECO:0000256" key="2">
    <source>
        <dbReference type="ARBA" id="ARBA00022475"/>
    </source>
</evidence>
<proteinExistence type="predicted"/>
<reference evidence="10 11" key="1">
    <citation type="submission" date="2024-08" db="EMBL/GenBank/DDBJ databases">
        <authorList>
            <person name="Lu H."/>
        </authorList>
    </citation>
    <scope>NUCLEOTIDE SEQUENCE [LARGE SCALE GENOMIC DNA]</scope>
    <source>
        <strain evidence="10 11">DXS20W</strain>
    </source>
</reference>
<keyword evidence="6 8" id="KW-1133">Transmembrane helix</keyword>
<feature type="transmembrane region" description="Helical" evidence="8">
    <location>
        <begin position="342"/>
        <end position="362"/>
    </location>
</feature>
<feature type="transmembrane region" description="Helical" evidence="8">
    <location>
        <begin position="109"/>
        <end position="132"/>
    </location>
</feature>
<evidence type="ECO:0000256" key="5">
    <source>
        <dbReference type="ARBA" id="ARBA00022692"/>
    </source>
</evidence>
<feature type="transmembrane region" description="Helical" evidence="8">
    <location>
        <begin position="169"/>
        <end position="189"/>
    </location>
</feature>
<dbReference type="Proteomes" id="UP001606302">
    <property type="component" value="Unassembled WGS sequence"/>
</dbReference>
<evidence type="ECO:0000256" key="6">
    <source>
        <dbReference type="ARBA" id="ARBA00022989"/>
    </source>
</evidence>
<protein>
    <submittedName>
        <fullName evidence="10">Glycosyltransferase family 39 protein</fullName>
        <ecNumber evidence="10">2.4.-.-</ecNumber>
    </submittedName>
</protein>
<dbReference type="RefSeq" id="WP_394510468.1">
    <property type="nucleotide sequence ID" value="NZ_JBIGHX010000002.1"/>
</dbReference>
<comment type="subcellular location">
    <subcellularLocation>
        <location evidence="1">Cell membrane</location>
        <topology evidence="1">Multi-pass membrane protein</topology>
    </subcellularLocation>
</comment>
<dbReference type="PANTHER" id="PTHR33908:SF11">
    <property type="entry name" value="MEMBRANE PROTEIN"/>
    <property type="match status" value="1"/>
</dbReference>
<dbReference type="PANTHER" id="PTHR33908">
    <property type="entry name" value="MANNOSYLTRANSFERASE YKCB-RELATED"/>
    <property type="match status" value="1"/>
</dbReference>
<dbReference type="InterPro" id="IPR050297">
    <property type="entry name" value="LipidA_mod_glycosyltrf_83"/>
</dbReference>
<evidence type="ECO:0000313" key="10">
    <source>
        <dbReference type="EMBL" id="MFG6461619.1"/>
    </source>
</evidence>
<evidence type="ECO:0000256" key="1">
    <source>
        <dbReference type="ARBA" id="ARBA00004651"/>
    </source>
</evidence>
<evidence type="ECO:0000313" key="11">
    <source>
        <dbReference type="Proteomes" id="UP001606302"/>
    </source>
</evidence>
<dbReference type="EC" id="2.4.-.-" evidence="10"/>
<accession>A0ABW7GIF9</accession>
<keyword evidence="5 8" id="KW-0812">Transmembrane</keyword>
<evidence type="ECO:0000256" key="4">
    <source>
        <dbReference type="ARBA" id="ARBA00022679"/>
    </source>
</evidence>
<keyword evidence="7 8" id="KW-0472">Membrane</keyword>
<evidence type="ECO:0000256" key="7">
    <source>
        <dbReference type="ARBA" id="ARBA00023136"/>
    </source>
</evidence>
<keyword evidence="11" id="KW-1185">Reference proteome</keyword>
<keyword evidence="3 10" id="KW-0328">Glycosyltransferase</keyword>
<comment type="caution">
    <text evidence="10">The sequence shown here is derived from an EMBL/GenBank/DDBJ whole genome shotgun (WGS) entry which is preliminary data.</text>
</comment>
<feature type="transmembrane region" description="Helical" evidence="8">
    <location>
        <begin position="70"/>
        <end position="88"/>
    </location>
</feature>
<sequence>MSLRQLLRPRLALPAMFVVLALGAWLRLAGIQWGLPYLYDVDEPVFVTKAFKVLASRDLNPHWFGHPGTITIYTNAAAFALDGVRAVVVGEVQQLSELGKAFWSEPSRFYLVARWVAATFGIATIAVTALLARQFLGVVPALGAGLLLAVAPLHVEFSQIARTDAQHTFLLTLFALLCCRAAAIGRLAHYAAAGAVLGLAVSCKYPSVVASIGLITAFVVDQRRARPDKPAAWQPIAIATAACIAAAFVGSPYMFLDFAQVLKDVAGEARTTHLGATSPGFAPSLRGYLEALTLDSFGPAAVIALAGGAGVLATRRLALPVLALAGGYLLFISSLNLHWTRWVIPVLPLFCILLAALLELPARLFAERALPRQAGQAIAAVLLGLCVAQGLHASHTSVRERQADDNRTLASRWVAQHIPQGSRIAIESGAPQPDNRHYEVYAADEHGLLVKDTSPYVYAWTSGNLGKLNQPGDVRAAGIRYVMLGDTLGLMEREPAAYAAGIAKYRQTLGPAELVYESRPTPGINRGSHVRIYRLL</sequence>
<keyword evidence="2" id="KW-1003">Cell membrane</keyword>
<dbReference type="InterPro" id="IPR038731">
    <property type="entry name" value="RgtA/B/C-like"/>
</dbReference>
<feature type="transmembrane region" description="Helical" evidence="8">
    <location>
        <begin position="317"/>
        <end position="336"/>
    </location>
</feature>
<dbReference type="GO" id="GO:0016757">
    <property type="term" value="F:glycosyltransferase activity"/>
    <property type="evidence" value="ECO:0007669"/>
    <property type="project" value="UniProtKB-KW"/>
</dbReference>
<evidence type="ECO:0000259" key="9">
    <source>
        <dbReference type="Pfam" id="PF13231"/>
    </source>
</evidence>
<feature type="domain" description="Glycosyltransferase RgtA/B/C/D-like" evidence="9">
    <location>
        <begin position="112"/>
        <end position="243"/>
    </location>
</feature>
<keyword evidence="4 10" id="KW-0808">Transferase</keyword>
<organism evidence="10 11">
    <name type="scientific">Pelomonas lactea</name>
    <dbReference type="NCBI Taxonomy" id="3299030"/>
    <lineage>
        <taxon>Bacteria</taxon>
        <taxon>Pseudomonadati</taxon>
        <taxon>Pseudomonadota</taxon>
        <taxon>Betaproteobacteria</taxon>
        <taxon>Burkholderiales</taxon>
        <taxon>Sphaerotilaceae</taxon>
        <taxon>Roseateles</taxon>
    </lineage>
</organism>
<evidence type="ECO:0000256" key="8">
    <source>
        <dbReference type="SAM" id="Phobius"/>
    </source>
</evidence>
<feature type="transmembrane region" description="Helical" evidence="8">
    <location>
        <begin position="195"/>
        <end position="220"/>
    </location>
</feature>
<gene>
    <name evidence="10" type="ORF">ACG04Q_08555</name>
</gene>
<dbReference type="EMBL" id="JBIGHX010000002">
    <property type="protein sequence ID" value="MFG6461619.1"/>
    <property type="molecule type" value="Genomic_DNA"/>
</dbReference>
<feature type="transmembrane region" description="Helical" evidence="8">
    <location>
        <begin position="232"/>
        <end position="255"/>
    </location>
</feature>
<feature type="transmembrane region" description="Helical" evidence="8">
    <location>
        <begin position="138"/>
        <end position="157"/>
    </location>
</feature>
<feature type="transmembrane region" description="Helical" evidence="8">
    <location>
        <begin position="291"/>
        <end position="312"/>
    </location>
</feature>
<dbReference type="Pfam" id="PF13231">
    <property type="entry name" value="PMT_2"/>
    <property type="match status" value="1"/>
</dbReference>
<name>A0ABW7GIF9_9BURK</name>
<evidence type="ECO:0000256" key="3">
    <source>
        <dbReference type="ARBA" id="ARBA00022676"/>
    </source>
</evidence>